<keyword evidence="1" id="KW-0812">Transmembrane</keyword>
<name>A0A2W5UVR4_9CAUL</name>
<gene>
    <name evidence="2" type="ORF">DI526_20665</name>
</gene>
<feature type="transmembrane region" description="Helical" evidence="1">
    <location>
        <begin position="94"/>
        <end position="112"/>
    </location>
</feature>
<feature type="transmembrane region" description="Helical" evidence="1">
    <location>
        <begin position="40"/>
        <end position="60"/>
    </location>
</feature>
<evidence type="ECO:0000313" key="2">
    <source>
        <dbReference type="EMBL" id="PZR31102.1"/>
    </source>
</evidence>
<protein>
    <submittedName>
        <fullName evidence="2">Uncharacterized protein</fullName>
    </submittedName>
</protein>
<keyword evidence="1" id="KW-0472">Membrane</keyword>
<evidence type="ECO:0000313" key="3">
    <source>
        <dbReference type="Proteomes" id="UP000249393"/>
    </source>
</evidence>
<accession>A0A2W5UVR4</accession>
<evidence type="ECO:0000256" key="1">
    <source>
        <dbReference type="SAM" id="Phobius"/>
    </source>
</evidence>
<dbReference type="EMBL" id="QFQZ01000098">
    <property type="protein sequence ID" value="PZR31102.1"/>
    <property type="molecule type" value="Genomic_DNA"/>
</dbReference>
<proteinExistence type="predicted"/>
<dbReference type="AlphaFoldDB" id="A0A2W5UVR4"/>
<comment type="caution">
    <text evidence="2">The sequence shown here is derived from an EMBL/GenBank/DDBJ whole genome shotgun (WGS) entry which is preliminary data.</text>
</comment>
<sequence>MTDAQRLTLVRAAHTVIYVVMAGASLVVLAAGITGATGPWLWVAASLVAVESVVFAACGFKCPMTAMAVKYGATKDGAWDTFFPEPCTRHTFRVFGPVILVGFALLAARWVLG</sequence>
<keyword evidence="1" id="KW-1133">Transmembrane helix</keyword>
<dbReference type="Proteomes" id="UP000249393">
    <property type="component" value="Unassembled WGS sequence"/>
</dbReference>
<feature type="transmembrane region" description="Helical" evidence="1">
    <location>
        <begin position="12"/>
        <end position="34"/>
    </location>
</feature>
<reference evidence="2 3" key="1">
    <citation type="submission" date="2017-08" db="EMBL/GenBank/DDBJ databases">
        <title>Infants hospitalized years apart are colonized by the same room-sourced microbial strains.</title>
        <authorList>
            <person name="Brooks B."/>
            <person name="Olm M.R."/>
            <person name="Firek B.A."/>
            <person name="Baker R."/>
            <person name="Thomas B.C."/>
            <person name="Morowitz M.J."/>
            <person name="Banfield J.F."/>
        </authorList>
    </citation>
    <scope>NUCLEOTIDE SEQUENCE [LARGE SCALE GENOMIC DNA]</scope>
    <source>
        <strain evidence="2">S2_003_000_R2_4</strain>
    </source>
</reference>
<dbReference type="RefSeq" id="WP_304282186.1">
    <property type="nucleotide sequence ID" value="NZ_QFQZ01000098.1"/>
</dbReference>
<organism evidence="2 3">
    <name type="scientific">Caulobacter segnis</name>
    <dbReference type="NCBI Taxonomy" id="88688"/>
    <lineage>
        <taxon>Bacteria</taxon>
        <taxon>Pseudomonadati</taxon>
        <taxon>Pseudomonadota</taxon>
        <taxon>Alphaproteobacteria</taxon>
        <taxon>Caulobacterales</taxon>
        <taxon>Caulobacteraceae</taxon>
        <taxon>Caulobacter</taxon>
    </lineage>
</organism>